<dbReference type="Proteomes" id="UP000460272">
    <property type="component" value="Unassembled WGS sequence"/>
</dbReference>
<dbReference type="AlphaFoldDB" id="A0A6P2BRV8"/>
<dbReference type="NCBIfam" id="NF038324">
    <property type="entry name" value="DrmB_fam"/>
    <property type="match status" value="1"/>
</dbReference>
<dbReference type="InterPro" id="IPR047721">
    <property type="entry name" value="DrmB"/>
</dbReference>
<gene>
    <name evidence="3" type="ORF">EAS64_38665</name>
</gene>
<evidence type="ECO:0000259" key="2">
    <source>
        <dbReference type="Pfam" id="PF09369"/>
    </source>
</evidence>
<dbReference type="InterPro" id="IPR018973">
    <property type="entry name" value="MZB"/>
</dbReference>
<dbReference type="OrthoDB" id="9134227at2"/>
<comment type="caution">
    <text evidence="3">The sequence shown here is derived from an EMBL/GenBank/DDBJ whole genome shotgun (WGS) entry which is preliminary data.</text>
</comment>
<protein>
    <submittedName>
        <fullName evidence="3">DUF1998 domain-containing protein</fullName>
    </submittedName>
</protein>
<name>A0A6P2BRV8_9ACTN</name>
<keyword evidence="4" id="KW-1185">Reference proteome</keyword>
<accession>A0A6P2BRV8</accession>
<evidence type="ECO:0000313" key="4">
    <source>
        <dbReference type="Proteomes" id="UP000460272"/>
    </source>
</evidence>
<reference evidence="3 4" key="1">
    <citation type="submission" date="2018-11" db="EMBL/GenBank/DDBJ databases">
        <title>Trebonia kvetii gen.nov., sp.nov., a novel acidophilic actinobacterium, and proposal of the new actinobacterial family Treboniaceae fam. nov.</title>
        <authorList>
            <person name="Rapoport D."/>
            <person name="Sagova-Mareckova M."/>
            <person name="Sedlacek I."/>
            <person name="Provaznik J."/>
            <person name="Kralova S."/>
            <person name="Pavlinic D."/>
            <person name="Benes V."/>
            <person name="Kopecky J."/>
        </authorList>
    </citation>
    <scope>NUCLEOTIDE SEQUENCE [LARGE SCALE GENOMIC DNA]</scope>
    <source>
        <strain evidence="3 4">15Tr583</strain>
    </source>
</reference>
<dbReference type="Pfam" id="PF09369">
    <property type="entry name" value="MZB"/>
    <property type="match status" value="1"/>
</dbReference>
<evidence type="ECO:0000256" key="1">
    <source>
        <dbReference type="SAM" id="MobiDB-lite"/>
    </source>
</evidence>
<dbReference type="RefSeq" id="WP_145861515.1">
    <property type="nucleotide sequence ID" value="NZ_RPFW01000010.1"/>
</dbReference>
<evidence type="ECO:0000313" key="3">
    <source>
        <dbReference type="EMBL" id="TVZ00013.1"/>
    </source>
</evidence>
<organism evidence="3 4">
    <name type="scientific">Trebonia kvetii</name>
    <dbReference type="NCBI Taxonomy" id="2480626"/>
    <lineage>
        <taxon>Bacteria</taxon>
        <taxon>Bacillati</taxon>
        <taxon>Actinomycetota</taxon>
        <taxon>Actinomycetes</taxon>
        <taxon>Streptosporangiales</taxon>
        <taxon>Treboniaceae</taxon>
        <taxon>Trebonia</taxon>
    </lineage>
</organism>
<dbReference type="EMBL" id="RPFW01000010">
    <property type="protein sequence ID" value="TVZ00013.1"/>
    <property type="molecule type" value="Genomic_DNA"/>
</dbReference>
<sequence length="628" mass="68856">MTIPAAAASGLSGVPGAAQRGAPTRIGQARPSHLITTAGVGATVDLPSMSVIVRGLDAWNPEHQDPVDEPRLLEAVQRVLGAQVRALRHAPWDPNANDDPLTRTGVPVTPFPRWVRCPRCHRLGPLDPPGQFELVHRWGRRPDLAKYVHAHCQRQAALRVPSRRACVPARFLVVCEDGHLDDFPYVEFVHATRSEGVCDGPQLTMSDAASTLGPRVTVRCTCGQSRSLQEAAGSGGGDKLPACRGRHPHLQRFYQCGKRLKLIVLGASNLWFAVSASALHLPQGQTVEDLVVANWTILGSQQEPATAQAIIDAVPAMRALRVYPFHEVWGCIEKLRGQGGPTPPESPDNLLDAEWQMLSRPTTERQDADFRAVPTDSPRGYDTLIDQVVLVSRLREVRALLGFTRVDAPERDDLRPAKRIPLARVQEEWVPAVEQRGEGIFLELREQHVARWASSVAEHEHITALERAYRQWARDRDQTPTTGFPIARFLLIHTLSHMLMRQVALECGYSSASLRERIYLGTPSSPAAGVLISTAASDSEGTLGGLVALGERRYLERILRQALDDASQCSSDPLCAEHVPEFPSAVLHNAACHACLFASETSCEAGNRWLDRAVLADLTGDGFTFPLR</sequence>
<proteinExistence type="predicted"/>
<feature type="region of interest" description="Disordered" evidence="1">
    <location>
        <begin position="1"/>
        <end position="30"/>
    </location>
</feature>
<feature type="domain" description="MrfA-like Zn-binding" evidence="2">
    <location>
        <begin position="495"/>
        <end position="596"/>
    </location>
</feature>